<dbReference type="PROSITE" id="PS50082">
    <property type="entry name" value="WD_REPEATS_2"/>
    <property type="match status" value="2"/>
</dbReference>
<gene>
    <name evidence="10" type="ORF">PSFLO_01221</name>
</gene>
<accession>A0A5C3EV79</accession>
<name>A0A5C3EV79_9BASI</name>
<feature type="compositionally biased region" description="Basic and acidic residues" evidence="6">
    <location>
        <begin position="1135"/>
        <end position="1145"/>
    </location>
</feature>
<sequence length="1220" mass="130364">MASLGTQADSVNVQIVHLSGNTRIAHAPKAANVDRLYTAGDDYFFRILGTTLDSRQDPMMVEDATNALTWIEADHNYVVTASEDGCVRLYSHRPVDHEGMPLPPTHLQSILRRESLPVRCAAIERAVGPDKHPRVAVCSDELIVRVVDVGDPRRVQLLTGHSRGVRSAAWSPIAPILITSSSDGSARVWDLGSSEPNCLKVIDGILPAARPESDVACTACWHPSGSHFVIPSKAHELVIMNAQTQSPSWVRAGSYLASSSGTVPSPSGSINAMAYSPNGRYLAVGTSDGQVTVWDYSSKQAIRFKRSEGLVTGISWHPSRDALAWTDNQGVLARWNDVVGPAYPSPYEHVEYHVGSAKGSRRPRDQVDDLFEGTGIDDDDDDDGGVDPGAPGANGRAAGPIDEDDDDGDGLEDFVVDDDGYAHYTRRALVNGRGAGDEDHHGRSRRGRSAGGSKPTFIQGTKPQEPFQPTSTPMRAQRRYLSFNMVGMVTAVDQDTHQTISFESFDMAARRNFRFTDHHGYSMASLGPQGVLFACRQQGDSPSGVYFKPFESWNSLGSEWTLNLVGNEQVEVVALSGGDAARPAGSDGDGRDASQSGQGIAIVATSKGYLRFLSTSGMQLYLWALGHQVVSMAASSRYAFVVYRAAGGALNDHQSLGYSVIDLHNFDVVQEGLLPLASNVHVRWVGFNSHHLPAIYTSDGVLFALDRAHRTRQGRWVPLLDTNLLKDRSSSVAEGGAAATATTTSEAAMRATSSLNYWPVALSSKQLMVLFLRSGQQYPEVDGTRPLIQELDLEVPLINRESGTGAQEEKSLRESLMASMVRDARYAGLAPPADEAGLDAGMLEMGSDKALLQLIQLACKADRHSRALDAARRLHSTRTLDAALQIAAFFHLPSLADRLVELRPELEERASRVDDEARRWCDPSMRGGPAYSSPLASIGGGRPRFDDESTSASSAKRRRLLNDALAGDFSRDSPRRSVASTASPHASRRTADVHASSPRASTPPRAAPSAAAASAVEPSPAMVSSMSDAYGGAASRSASPVVEKGNTPLPPRANPFAASNGGAGGPKANPFARTKAATASSRDASKTMSKSTSFFERVDAHSSAAATGAGGAGEKKAKQARLNFGAGHRGVGSEGKGKGKAREAFGETQYDDDESSAGGAGGEESLIATLQKAREDEDALRRRGGLEETMRPDADVDDDDESMVPRDRGIDAVETESLAV</sequence>
<feature type="compositionally biased region" description="Basic and acidic residues" evidence="6">
    <location>
        <begin position="1172"/>
        <end position="1194"/>
    </location>
</feature>
<feature type="region of interest" description="Disordered" evidence="6">
    <location>
        <begin position="931"/>
        <end position="1220"/>
    </location>
</feature>
<feature type="compositionally biased region" description="Acidic residues" evidence="6">
    <location>
        <begin position="401"/>
        <end position="416"/>
    </location>
</feature>
<evidence type="ECO:0000256" key="6">
    <source>
        <dbReference type="SAM" id="MobiDB-lite"/>
    </source>
</evidence>
<reference evidence="10 11" key="1">
    <citation type="submission" date="2018-03" db="EMBL/GenBank/DDBJ databases">
        <authorList>
            <person name="Guldener U."/>
        </authorList>
    </citation>
    <scope>NUCLEOTIDE SEQUENCE [LARGE SCALE GENOMIC DNA]</scope>
    <source>
        <strain evidence="10 11">DAOM196992</strain>
    </source>
</reference>
<feature type="compositionally biased region" description="Low complexity" evidence="6">
    <location>
        <begin position="388"/>
        <end position="400"/>
    </location>
</feature>
<feature type="region of interest" description="Disordered" evidence="6">
    <location>
        <begin position="432"/>
        <end position="473"/>
    </location>
</feature>
<dbReference type="AlphaFoldDB" id="A0A5C3EV79"/>
<evidence type="ECO:0000256" key="4">
    <source>
        <dbReference type="ARBA" id="ARBA00023242"/>
    </source>
</evidence>
<dbReference type="EMBL" id="OOIP01000002">
    <property type="protein sequence ID" value="SPO35750.1"/>
    <property type="molecule type" value="Genomic_DNA"/>
</dbReference>
<evidence type="ECO:0000256" key="3">
    <source>
        <dbReference type="ARBA" id="ARBA00022737"/>
    </source>
</evidence>
<dbReference type="InterPro" id="IPR022100">
    <property type="entry name" value="WDHD1/CFT4_beta-prop_2nd"/>
</dbReference>
<protein>
    <submittedName>
        <fullName evidence="10">Related to sepB protein</fullName>
    </submittedName>
</protein>
<dbReference type="PROSITE" id="PS00678">
    <property type="entry name" value="WD_REPEATS_1"/>
    <property type="match status" value="1"/>
</dbReference>
<feature type="domain" description="WDHD1 first WD40" evidence="9">
    <location>
        <begin position="16"/>
        <end position="332"/>
    </location>
</feature>
<dbReference type="SUPFAM" id="SSF50978">
    <property type="entry name" value="WD40 repeat-like"/>
    <property type="match status" value="1"/>
</dbReference>
<feature type="region of interest" description="Disordered" evidence="6">
    <location>
        <begin position="354"/>
        <end position="416"/>
    </location>
</feature>
<dbReference type="InterPro" id="IPR057646">
    <property type="entry name" value="WD40_WDHD1_1st"/>
</dbReference>
<keyword evidence="3" id="KW-0677">Repeat</keyword>
<feature type="repeat" description="WD" evidence="5">
    <location>
        <begin position="263"/>
        <end position="304"/>
    </location>
</feature>
<dbReference type="Pfam" id="PF20946">
    <property type="entry name" value="Ctf4_C"/>
    <property type="match status" value="1"/>
</dbReference>
<feature type="repeat" description="WD" evidence="5">
    <location>
        <begin position="158"/>
        <end position="191"/>
    </location>
</feature>
<feature type="domain" description="WDHD1/CFT4 helical bundle" evidence="8">
    <location>
        <begin position="806"/>
        <end position="906"/>
    </location>
</feature>
<evidence type="ECO:0000259" key="8">
    <source>
        <dbReference type="Pfam" id="PF20946"/>
    </source>
</evidence>
<dbReference type="Gene3D" id="2.130.10.10">
    <property type="entry name" value="YVTN repeat-like/Quinoprotein amine dehydrogenase"/>
    <property type="match status" value="1"/>
</dbReference>
<evidence type="ECO:0000259" key="9">
    <source>
        <dbReference type="Pfam" id="PF24817"/>
    </source>
</evidence>
<dbReference type="SMART" id="SM00320">
    <property type="entry name" value="WD40"/>
    <property type="match status" value="4"/>
</dbReference>
<evidence type="ECO:0000313" key="11">
    <source>
        <dbReference type="Proteomes" id="UP000323386"/>
    </source>
</evidence>
<dbReference type="PANTHER" id="PTHR19932:SF10">
    <property type="entry name" value="WD REPEAT AND HMG-BOX DNA-BINDING PROTEIN 1"/>
    <property type="match status" value="1"/>
</dbReference>
<dbReference type="PROSITE" id="PS50294">
    <property type="entry name" value="WD_REPEATS_REGION"/>
    <property type="match status" value="2"/>
</dbReference>
<organism evidence="10 11">
    <name type="scientific">Pseudozyma flocculosa</name>
    <dbReference type="NCBI Taxonomy" id="84751"/>
    <lineage>
        <taxon>Eukaryota</taxon>
        <taxon>Fungi</taxon>
        <taxon>Dikarya</taxon>
        <taxon>Basidiomycota</taxon>
        <taxon>Ustilaginomycotina</taxon>
        <taxon>Ustilaginomycetes</taxon>
        <taxon>Ustilaginales</taxon>
        <taxon>Ustilaginaceae</taxon>
        <taxon>Pseudozyma</taxon>
    </lineage>
</organism>
<feature type="compositionally biased region" description="Low complexity" evidence="6">
    <location>
        <begin position="995"/>
        <end position="1025"/>
    </location>
</feature>
<feature type="compositionally biased region" description="Polar residues" evidence="6">
    <location>
        <begin position="456"/>
        <end position="473"/>
    </location>
</feature>
<evidence type="ECO:0000256" key="2">
    <source>
        <dbReference type="ARBA" id="ARBA00022574"/>
    </source>
</evidence>
<dbReference type="GO" id="GO:0000278">
    <property type="term" value="P:mitotic cell cycle"/>
    <property type="evidence" value="ECO:0007669"/>
    <property type="project" value="TreeGrafter"/>
</dbReference>
<evidence type="ECO:0000259" key="7">
    <source>
        <dbReference type="Pfam" id="PF12341"/>
    </source>
</evidence>
<dbReference type="Pfam" id="PF24817">
    <property type="entry name" value="WD40_WDHD1_1st"/>
    <property type="match status" value="1"/>
</dbReference>
<dbReference type="PANTHER" id="PTHR19932">
    <property type="entry name" value="WD REPEAT AND HMG-BOX DNA BINDING PROTEIN"/>
    <property type="match status" value="1"/>
</dbReference>
<dbReference type="InterPro" id="IPR019775">
    <property type="entry name" value="WD40_repeat_CS"/>
</dbReference>
<feature type="domain" description="WDHD1/CFT4 second beta-propeller" evidence="7">
    <location>
        <begin position="465"/>
        <end position="797"/>
    </location>
</feature>
<feature type="compositionally biased region" description="Polar residues" evidence="6">
    <location>
        <begin position="1077"/>
        <end position="1094"/>
    </location>
</feature>
<proteinExistence type="predicted"/>
<dbReference type="InterPro" id="IPR015943">
    <property type="entry name" value="WD40/YVTN_repeat-like_dom_sf"/>
</dbReference>
<keyword evidence="2 5" id="KW-0853">WD repeat</keyword>
<dbReference type="Pfam" id="PF12341">
    <property type="entry name" value="Mcl1_mid"/>
    <property type="match status" value="1"/>
</dbReference>
<comment type="subcellular location">
    <subcellularLocation>
        <location evidence="1">Nucleus</location>
    </subcellularLocation>
</comment>
<keyword evidence="4" id="KW-0539">Nucleus</keyword>
<dbReference type="InterPro" id="IPR001680">
    <property type="entry name" value="WD40_rpt"/>
</dbReference>
<dbReference type="OrthoDB" id="427368at2759"/>
<evidence type="ECO:0000256" key="5">
    <source>
        <dbReference type="PROSITE-ProRule" id="PRU00221"/>
    </source>
</evidence>
<dbReference type="Proteomes" id="UP000323386">
    <property type="component" value="Unassembled WGS sequence"/>
</dbReference>
<dbReference type="GO" id="GO:0006281">
    <property type="term" value="P:DNA repair"/>
    <property type="evidence" value="ECO:0007669"/>
    <property type="project" value="TreeGrafter"/>
</dbReference>
<dbReference type="GO" id="GO:0043596">
    <property type="term" value="C:nuclear replication fork"/>
    <property type="evidence" value="ECO:0007669"/>
    <property type="project" value="TreeGrafter"/>
</dbReference>
<keyword evidence="11" id="KW-1185">Reference proteome</keyword>
<dbReference type="GO" id="GO:0006261">
    <property type="term" value="P:DNA-templated DNA replication"/>
    <property type="evidence" value="ECO:0007669"/>
    <property type="project" value="TreeGrafter"/>
</dbReference>
<feature type="compositionally biased region" description="Acidic residues" evidence="6">
    <location>
        <begin position="368"/>
        <end position="385"/>
    </location>
</feature>
<dbReference type="GO" id="GO:0003682">
    <property type="term" value="F:chromatin binding"/>
    <property type="evidence" value="ECO:0007669"/>
    <property type="project" value="TreeGrafter"/>
</dbReference>
<evidence type="ECO:0000313" key="10">
    <source>
        <dbReference type="EMBL" id="SPO35750.1"/>
    </source>
</evidence>
<dbReference type="InterPro" id="IPR048591">
    <property type="entry name" value="WDHD1/CFT4_hel"/>
</dbReference>
<evidence type="ECO:0000256" key="1">
    <source>
        <dbReference type="ARBA" id="ARBA00004123"/>
    </source>
</evidence>
<dbReference type="InterPro" id="IPR036322">
    <property type="entry name" value="WD40_repeat_dom_sf"/>
</dbReference>